<feature type="region of interest" description="Disordered" evidence="1">
    <location>
        <begin position="195"/>
        <end position="223"/>
    </location>
</feature>
<feature type="compositionally biased region" description="Basic and acidic residues" evidence="1">
    <location>
        <begin position="251"/>
        <end position="260"/>
    </location>
</feature>
<protein>
    <submittedName>
        <fullName evidence="2">Starvation-inducible outer membrane lipoprotein</fullName>
    </submittedName>
</protein>
<keyword evidence="2" id="KW-0449">Lipoprotein</keyword>
<feature type="region of interest" description="Disordered" evidence="1">
    <location>
        <begin position="315"/>
        <end position="340"/>
    </location>
</feature>
<feature type="compositionally biased region" description="Basic and acidic residues" evidence="1">
    <location>
        <begin position="18"/>
        <end position="39"/>
    </location>
</feature>
<sequence>MDRTDHLCTEQVSQISRNRRETATVHRQHHTESRDEQRNAAHMAQCRNRRVKQEAQREEHKVSRFTANVVRARRPEETTANVEQAQQTGEAGCNGSNGLQLISIEFAECQTVAQQFAGEHFLQQWRSHAQDTDTGRYVKAQHQPDQTELRCFPGHADVHVTVGDHRVLGLGSRSSPALRFPASWRNAIAQRAADHEDEVNHRHHHKTLPDAHALSRSEVAHQRSGQGCANHRAATKAHDRHAGRHAAFVREPLDQGRYRGDIAQPQPDTADHARAQPHQPDLVRVDTQRGNQQTATPAQCRNDTRLAWTCVLQPATPDGSRATQEDEEQRVDPAQHGDLPVTGRREHLCEETHVRSASNRCSYTDCLRQWQPEHREAISHADAKMDCQCCRWNKPTVETGLGDNALFGQERRLSGFAAQGCTCAHYNYPNV</sequence>
<proteinExistence type="predicted"/>
<organism evidence="2 3">
    <name type="scientific">Pseudomonas syringae pv. actinidiae</name>
    <dbReference type="NCBI Taxonomy" id="103796"/>
    <lineage>
        <taxon>Bacteria</taxon>
        <taxon>Pseudomonadati</taxon>
        <taxon>Pseudomonadota</taxon>
        <taxon>Gammaproteobacteria</taxon>
        <taxon>Pseudomonadales</taxon>
        <taxon>Pseudomonadaceae</taxon>
        <taxon>Pseudomonas</taxon>
        <taxon>Pseudomonas syringae</taxon>
    </lineage>
</organism>
<gene>
    <name evidence="2" type="ORF">KPSA3_00389</name>
</gene>
<dbReference type="Proteomes" id="UP000248291">
    <property type="component" value="Unassembled WGS sequence"/>
</dbReference>
<evidence type="ECO:0000256" key="1">
    <source>
        <dbReference type="SAM" id="MobiDB-lite"/>
    </source>
</evidence>
<feature type="region of interest" description="Disordered" evidence="1">
    <location>
        <begin position="1"/>
        <end position="43"/>
    </location>
</feature>
<comment type="caution">
    <text evidence="2">The sequence shown here is derived from an EMBL/GenBank/DDBJ whole genome shotgun (WGS) entry which is preliminary data.</text>
</comment>
<accession>A0AAN4Q0H2</accession>
<reference evidence="2 3" key="1">
    <citation type="submission" date="2018-04" db="EMBL/GenBank/DDBJ databases">
        <title>Draft genome sequence of Pseudomonas syringae pv. actinidiae biovar 3 strains isolated from kiwifruit in Kagawa prefecture.</title>
        <authorList>
            <person name="Tabuchi M."/>
            <person name="Saito M."/>
            <person name="Fujiwara S."/>
            <person name="Sasa N."/>
            <person name="Akimitsu K."/>
            <person name="Gomi K."/>
            <person name="Konishi-Sugita S."/>
            <person name="Hamano K."/>
            <person name="Kataoka I."/>
        </authorList>
    </citation>
    <scope>NUCLEOTIDE SEQUENCE [LARGE SCALE GENOMIC DNA]</scope>
    <source>
        <strain evidence="2 3">MAFF212211</strain>
    </source>
</reference>
<name>A0AAN4Q0H2_PSESF</name>
<evidence type="ECO:0000313" key="2">
    <source>
        <dbReference type="EMBL" id="GBH14498.1"/>
    </source>
</evidence>
<evidence type="ECO:0000313" key="3">
    <source>
        <dbReference type="Proteomes" id="UP000248291"/>
    </source>
</evidence>
<dbReference type="AlphaFoldDB" id="A0AAN4Q0H2"/>
<feature type="region of interest" description="Disordered" evidence="1">
    <location>
        <begin position="251"/>
        <end position="276"/>
    </location>
</feature>
<dbReference type="EMBL" id="BGKA01000015">
    <property type="protein sequence ID" value="GBH14498.1"/>
    <property type="molecule type" value="Genomic_DNA"/>
</dbReference>
<feature type="compositionally biased region" description="Basic and acidic residues" evidence="1">
    <location>
        <begin position="207"/>
        <end position="221"/>
    </location>
</feature>